<dbReference type="EMBL" id="BQNB010014806">
    <property type="protein sequence ID" value="GJT32613.1"/>
    <property type="molecule type" value="Genomic_DNA"/>
</dbReference>
<reference evidence="1" key="1">
    <citation type="journal article" date="2022" name="Int. J. Mol. Sci.">
        <title>Draft Genome of Tanacetum Coccineum: Genomic Comparison of Closely Related Tanacetum-Family Plants.</title>
        <authorList>
            <person name="Yamashiro T."/>
            <person name="Shiraishi A."/>
            <person name="Nakayama K."/>
            <person name="Satake H."/>
        </authorList>
    </citation>
    <scope>NUCLEOTIDE SEQUENCE</scope>
</reference>
<keyword evidence="2" id="KW-1185">Reference proteome</keyword>
<organism evidence="1 2">
    <name type="scientific">Tanacetum coccineum</name>
    <dbReference type="NCBI Taxonomy" id="301880"/>
    <lineage>
        <taxon>Eukaryota</taxon>
        <taxon>Viridiplantae</taxon>
        <taxon>Streptophyta</taxon>
        <taxon>Embryophyta</taxon>
        <taxon>Tracheophyta</taxon>
        <taxon>Spermatophyta</taxon>
        <taxon>Magnoliopsida</taxon>
        <taxon>eudicotyledons</taxon>
        <taxon>Gunneridae</taxon>
        <taxon>Pentapetalae</taxon>
        <taxon>asterids</taxon>
        <taxon>campanulids</taxon>
        <taxon>Asterales</taxon>
        <taxon>Asteraceae</taxon>
        <taxon>Asteroideae</taxon>
        <taxon>Anthemideae</taxon>
        <taxon>Anthemidinae</taxon>
        <taxon>Tanacetum</taxon>
    </lineage>
</organism>
<proteinExistence type="predicted"/>
<gene>
    <name evidence="1" type="ORF">Tco_0923032</name>
</gene>
<evidence type="ECO:0000313" key="2">
    <source>
        <dbReference type="Proteomes" id="UP001151760"/>
    </source>
</evidence>
<comment type="caution">
    <text evidence="1">The sequence shown here is derived from an EMBL/GenBank/DDBJ whole genome shotgun (WGS) entry which is preliminary data.</text>
</comment>
<evidence type="ECO:0000313" key="1">
    <source>
        <dbReference type="EMBL" id="GJT32613.1"/>
    </source>
</evidence>
<name>A0ABQ5D293_9ASTR</name>
<accession>A0ABQ5D293</accession>
<reference evidence="1" key="2">
    <citation type="submission" date="2022-01" db="EMBL/GenBank/DDBJ databases">
        <authorList>
            <person name="Yamashiro T."/>
            <person name="Shiraishi A."/>
            <person name="Satake H."/>
            <person name="Nakayama K."/>
        </authorList>
    </citation>
    <scope>NUCLEOTIDE SEQUENCE</scope>
</reference>
<protein>
    <submittedName>
        <fullName evidence="1">Uncharacterized protein</fullName>
    </submittedName>
</protein>
<dbReference type="Proteomes" id="UP001151760">
    <property type="component" value="Unassembled WGS sequence"/>
</dbReference>
<sequence>MQRNKRWKIIKKQQSLNSVLKSFQMKKRYVGRKEVSPCTTLEKKLNIDYESEMGRIVRIKSLLDAVRITDAHLFVNAAQLELVMLKNFKENMLSVYYF</sequence>